<comment type="similarity">
    <text evidence="1">Belongs to the RelE toxin family.</text>
</comment>
<name>A0A8J6P2K2_9BACT</name>
<organism evidence="3 4">
    <name type="scientific">Candidatus Desulfatibia vada</name>
    <dbReference type="NCBI Taxonomy" id="2841696"/>
    <lineage>
        <taxon>Bacteria</taxon>
        <taxon>Pseudomonadati</taxon>
        <taxon>Thermodesulfobacteriota</taxon>
        <taxon>Desulfobacteria</taxon>
        <taxon>Desulfobacterales</taxon>
        <taxon>Desulfobacterales incertae sedis</taxon>
        <taxon>Candidatus Desulfatibia</taxon>
    </lineage>
</organism>
<evidence type="ECO:0000256" key="2">
    <source>
        <dbReference type="ARBA" id="ARBA00022649"/>
    </source>
</evidence>
<gene>
    <name evidence="3" type="ORF">H8D96_07700</name>
</gene>
<comment type="caution">
    <text evidence="3">The sequence shown here is derived from an EMBL/GenBank/DDBJ whole genome shotgun (WGS) entry which is preliminary data.</text>
</comment>
<dbReference type="Pfam" id="PF05016">
    <property type="entry name" value="ParE_toxin"/>
    <property type="match status" value="1"/>
</dbReference>
<dbReference type="InterPro" id="IPR035093">
    <property type="entry name" value="RelE/ParE_toxin_dom_sf"/>
</dbReference>
<dbReference type="NCBIfam" id="TIGR02385">
    <property type="entry name" value="RelE_StbE"/>
    <property type="match status" value="1"/>
</dbReference>
<dbReference type="SUPFAM" id="SSF143011">
    <property type="entry name" value="RelE-like"/>
    <property type="match status" value="1"/>
</dbReference>
<protein>
    <submittedName>
        <fullName evidence="3">Type II toxin-antitoxin system RelE/ParE family toxin</fullName>
    </submittedName>
</protein>
<dbReference type="Gene3D" id="3.30.2310.20">
    <property type="entry name" value="RelE-like"/>
    <property type="match status" value="1"/>
</dbReference>
<dbReference type="AlphaFoldDB" id="A0A8J6P2K2"/>
<evidence type="ECO:0000256" key="1">
    <source>
        <dbReference type="ARBA" id="ARBA00006226"/>
    </source>
</evidence>
<sequence>MAWTVRISDVAERQLQKLDRPVQKRILDWLNDRIEGCKNPRHFGETLKGDHAGLWRYRVGDYRILCEIQDQKLVVLVLTIGHRRQVYKRES</sequence>
<dbReference type="InterPro" id="IPR007712">
    <property type="entry name" value="RelE/ParE_toxin"/>
</dbReference>
<keyword evidence="2" id="KW-1277">Toxin-antitoxin system</keyword>
<evidence type="ECO:0000313" key="4">
    <source>
        <dbReference type="Proteomes" id="UP000605201"/>
    </source>
</evidence>
<dbReference type="EMBL" id="JACNIG010000176">
    <property type="protein sequence ID" value="MBC8431790.1"/>
    <property type="molecule type" value="Genomic_DNA"/>
</dbReference>
<dbReference type="PANTHER" id="PTHR35601:SF1">
    <property type="entry name" value="TOXIN RELE"/>
    <property type="match status" value="1"/>
</dbReference>
<evidence type="ECO:0000313" key="3">
    <source>
        <dbReference type="EMBL" id="MBC8431790.1"/>
    </source>
</evidence>
<proteinExistence type="inferred from homology"/>
<accession>A0A8J6P2K2</accession>
<dbReference type="PANTHER" id="PTHR35601">
    <property type="entry name" value="TOXIN RELE"/>
    <property type="match status" value="1"/>
</dbReference>
<reference evidence="3 4" key="1">
    <citation type="submission" date="2020-08" db="EMBL/GenBank/DDBJ databases">
        <title>Bridging the membrane lipid divide: bacteria of the FCB group superphylum have the potential to synthesize archaeal ether lipids.</title>
        <authorList>
            <person name="Villanueva L."/>
            <person name="Von Meijenfeldt F.A.B."/>
            <person name="Westbye A.B."/>
            <person name="Yadav S."/>
            <person name="Hopmans E.C."/>
            <person name="Dutilh B.E."/>
            <person name="Sinninghe Damste J.S."/>
        </authorList>
    </citation>
    <scope>NUCLEOTIDE SEQUENCE [LARGE SCALE GENOMIC DNA]</scope>
    <source>
        <strain evidence="3">NIOZ-UU17</strain>
    </source>
</reference>
<dbReference type="Proteomes" id="UP000605201">
    <property type="component" value="Unassembled WGS sequence"/>
</dbReference>